<dbReference type="EMBL" id="VRMN01000001">
    <property type="protein sequence ID" value="KAA8498113.1"/>
    <property type="molecule type" value="Genomic_DNA"/>
</dbReference>
<evidence type="ECO:0000256" key="3">
    <source>
        <dbReference type="PIRSR" id="PIRSR601613-1"/>
    </source>
</evidence>
<feature type="compositionally biased region" description="Basic residues" evidence="5">
    <location>
        <begin position="31"/>
        <end position="43"/>
    </location>
</feature>
<gene>
    <name evidence="7" type="ORF">FVE85_5698</name>
</gene>
<evidence type="ECO:0000313" key="8">
    <source>
        <dbReference type="Proteomes" id="UP000324585"/>
    </source>
</evidence>
<dbReference type="InterPro" id="IPR002937">
    <property type="entry name" value="Amino_oxidase"/>
</dbReference>
<sequence>MAAFCAAPPTPMLQRASAADVAHRCDGRAAPSRRPRQARRASARRGIAGRVKAESTRSSGASGDADVIIVGAGMAGLAAAKRLAQASKNVLVLEASDGVGGRVRSDLVDGFVLDRGFQILIEGYPAARQVLDYSALDLHRFLPGAAVVFDGKRYQVSDPVRRPQDTLSTLLTPIGSLGDKLQVGRLRTMLQFTDVHALLERNQSETSTLQYLQQFGFSASMIDRFFRPFLYGVFLSDLEEQSSTMFEYIMRIFTDAPASLPGAGIQAIPEQLAHTPGVRIELNSAVEEVTATQVFLRDGRRLSAQHVVVATDGAESERLLGQNAPGFTARPLLWRGVACMYFSASGTSSGRTGLPTEPTFYLNGNSPGRREGKSPELVNNVLFPSMIAPSYAPKGKTLVSVSMPCDEKMMRQPQSTWEQQSEPLVRKQMEGWFGADAVRDWEFLRAYRIPHAQPGQQPPNTSFLQPVLCEELGVYVCGDCRSTPTLNGAIESGLRAAEQILRAP</sequence>
<dbReference type="SUPFAM" id="SSF51905">
    <property type="entry name" value="FAD/NAD(P)-binding domain"/>
    <property type="match status" value="1"/>
</dbReference>
<dbReference type="Proteomes" id="UP000324585">
    <property type="component" value="Unassembled WGS sequence"/>
</dbReference>
<dbReference type="InterPro" id="IPR001613">
    <property type="entry name" value="Flavin_amine_oxidase"/>
</dbReference>
<evidence type="ECO:0000256" key="1">
    <source>
        <dbReference type="ARBA" id="ARBA00001974"/>
    </source>
</evidence>
<keyword evidence="8" id="KW-1185">Reference proteome</keyword>
<dbReference type="InterPro" id="IPR036188">
    <property type="entry name" value="FAD/NAD-bd_sf"/>
</dbReference>
<dbReference type="GO" id="GO:0016491">
    <property type="term" value="F:oxidoreductase activity"/>
    <property type="evidence" value="ECO:0007669"/>
    <property type="project" value="UniProtKB-KW"/>
</dbReference>
<evidence type="ECO:0000313" key="7">
    <source>
        <dbReference type="EMBL" id="KAA8498113.1"/>
    </source>
</evidence>
<feature type="binding site" evidence="3">
    <location>
        <begin position="94"/>
        <end position="95"/>
    </location>
    <ligand>
        <name>FAD</name>
        <dbReference type="ChEBI" id="CHEBI:57692"/>
    </ligand>
</feature>
<dbReference type="EC" id="1.4.3.-" evidence="4"/>
<comment type="caution">
    <text evidence="7">The sequence shown here is derived from an EMBL/GenBank/DDBJ whole genome shotgun (WGS) entry which is preliminary data.</text>
</comment>
<dbReference type="AlphaFoldDB" id="A0A5J4Z5J2"/>
<accession>A0A5J4Z5J2</accession>
<feature type="domain" description="Amine oxidase" evidence="6">
    <location>
        <begin position="74"/>
        <end position="501"/>
    </location>
</feature>
<evidence type="ECO:0000256" key="5">
    <source>
        <dbReference type="SAM" id="MobiDB-lite"/>
    </source>
</evidence>
<keyword evidence="2 4" id="KW-0560">Oxidoreductase</keyword>
<name>A0A5J4Z5J2_PORPP</name>
<evidence type="ECO:0000256" key="2">
    <source>
        <dbReference type="ARBA" id="ARBA00023002"/>
    </source>
</evidence>
<comment type="similarity">
    <text evidence="4">Belongs to the flavin monoamine oxidase family.</text>
</comment>
<dbReference type="PANTHER" id="PTHR42841">
    <property type="entry name" value="AMINE OXIDASE"/>
    <property type="match status" value="1"/>
</dbReference>
<evidence type="ECO:0000256" key="4">
    <source>
        <dbReference type="RuleBase" id="RU362067"/>
    </source>
</evidence>
<protein>
    <recommendedName>
        <fullName evidence="4">Amine oxidase</fullName>
        <ecNumber evidence="4">1.4.3.-</ecNumber>
    </recommendedName>
</protein>
<keyword evidence="4" id="KW-0274">FAD</keyword>
<evidence type="ECO:0000259" key="6">
    <source>
        <dbReference type="Pfam" id="PF01593"/>
    </source>
</evidence>
<organism evidence="7 8">
    <name type="scientific">Porphyridium purpureum</name>
    <name type="common">Red alga</name>
    <name type="synonym">Porphyridium cruentum</name>
    <dbReference type="NCBI Taxonomy" id="35688"/>
    <lineage>
        <taxon>Eukaryota</taxon>
        <taxon>Rhodophyta</taxon>
        <taxon>Bangiophyceae</taxon>
        <taxon>Porphyridiales</taxon>
        <taxon>Porphyridiaceae</taxon>
        <taxon>Porphyridium</taxon>
    </lineage>
</organism>
<reference evidence="8" key="1">
    <citation type="journal article" date="2019" name="Nat. Commun.">
        <title>Expansion of phycobilisome linker gene families in mesophilic red algae.</title>
        <authorList>
            <person name="Lee J."/>
            <person name="Kim D."/>
            <person name="Bhattacharya D."/>
            <person name="Yoon H.S."/>
        </authorList>
    </citation>
    <scope>NUCLEOTIDE SEQUENCE [LARGE SCALE GENOMIC DNA]</scope>
    <source>
        <strain evidence="8">CCMP 1328</strain>
    </source>
</reference>
<dbReference type="OMA" id="RFFHLVW"/>
<feature type="binding site" evidence="3">
    <location>
        <position position="286"/>
    </location>
    <ligand>
        <name>FAD</name>
        <dbReference type="ChEBI" id="CHEBI:57692"/>
    </ligand>
</feature>
<keyword evidence="4" id="KW-0285">Flavoprotein</keyword>
<dbReference type="Pfam" id="PF01593">
    <property type="entry name" value="Amino_oxidase"/>
    <property type="match status" value="1"/>
</dbReference>
<dbReference type="Gene3D" id="3.50.50.60">
    <property type="entry name" value="FAD/NAD(P)-binding domain"/>
    <property type="match status" value="1"/>
</dbReference>
<feature type="region of interest" description="Disordered" evidence="5">
    <location>
        <begin position="27"/>
        <end position="62"/>
    </location>
</feature>
<comment type="cofactor">
    <cofactor evidence="1 4">
        <name>FAD</name>
        <dbReference type="ChEBI" id="CHEBI:57692"/>
    </cofactor>
</comment>
<proteinExistence type="inferred from homology"/>
<dbReference type="OrthoDB" id="5046242at2759"/>
<dbReference type="PRINTS" id="PR00757">
    <property type="entry name" value="AMINEOXDASEF"/>
</dbReference>